<comment type="function">
    <text evidence="1">Metal transporter.</text>
</comment>
<comment type="caution">
    <text evidence="3">The sequence shown here is derived from an EMBL/GenBank/DDBJ whole genome shotgun (WGS) entry which is preliminary data.</text>
</comment>
<evidence type="ECO:0000313" key="4">
    <source>
        <dbReference type="Proteomes" id="UP001279410"/>
    </source>
</evidence>
<feature type="region of interest" description="Disordered" evidence="2">
    <location>
        <begin position="154"/>
        <end position="203"/>
    </location>
</feature>
<feature type="compositionally biased region" description="Low complexity" evidence="2">
    <location>
        <begin position="174"/>
        <end position="185"/>
    </location>
</feature>
<accession>A0AAD3MID8</accession>
<feature type="region of interest" description="Disordered" evidence="2">
    <location>
        <begin position="67"/>
        <end position="119"/>
    </location>
</feature>
<dbReference type="Proteomes" id="UP001279410">
    <property type="component" value="Unassembled WGS sequence"/>
</dbReference>
<dbReference type="Pfam" id="PF25562">
    <property type="entry name" value="CNBH_CNNM2_C"/>
    <property type="match status" value="1"/>
</dbReference>
<dbReference type="EMBL" id="BRZM01004050">
    <property type="protein sequence ID" value="GLD54369.1"/>
    <property type="molecule type" value="Genomic_DNA"/>
</dbReference>
<dbReference type="PANTHER" id="PTHR12064:SF26">
    <property type="entry name" value="METAL TRANSPORTER CNNM4"/>
    <property type="match status" value="1"/>
</dbReference>
<dbReference type="GO" id="GO:0015081">
    <property type="term" value="F:sodium ion transmembrane transporter activity"/>
    <property type="evidence" value="ECO:0007669"/>
    <property type="project" value="TreeGrafter"/>
</dbReference>
<keyword evidence="4" id="KW-1185">Reference proteome</keyword>
<reference evidence="3" key="1">
    <citation type="submission" date="2022-08" db="EMBL/GenBank/DDBJ databases">
        <title>Genome sequencing of akame (Lates japonicus).</title>
        <authorList>
            <person name="Hashiguchi Y."/>
            <person name="Takahashi H."/>
        </authorList>
    </citation>
    <scope>NUCLEOTIDE SEQUENCE</scope>
    <source>
        <strain evidence="3">Kochi</strain>
    </source>
</reference>
<dbReference type="GO" id="GO:0015095">
    <property type="term" value="F:magnesium ion transmembrane transporter activity"/>
    <property type="evidence" value="ECO:0007669"/>
    <property type="project" value="TreeGrafter"/>
</dbReference>
<gene>
    <name evidence="3" type="ORF">AKAME5_002842500</name>
</gene>
<dbReference type="InterPro" id="IPR045095">
    <property type="entry name" value="ACDP"/>
</dbReference>
<comment type="subcellular location">
    <subcellularLocation>
        <location evidence="1">Cell membrane</location>
        <topology evidence="1">Multi-pass membrane protein</topology>
    </subcellularLocation>
</comment>
<dbReference type="GO" id="GO:0010960">
    <property type="term" value="P:magnesium ion homeostasis"/>
    <property type="evidence" value="ECO:0007669"/>
    <property type="project" value="InterPro"/>
</dbReference>
<dbReference type="PANTHER" id="PTHR12064">
    <property type="entry name" value="METAL TRANSPORTER CNNM"/>
    <property type="match status" value="1"/>
</dbReference>
<feature type="compositionally biased region" description="Polar residues" evidence="2">
    <location>
        <begin position="154"/>
        <end position="173"/>
    </location>
</feature>
<comment type="similarity">
    <text evidence="1">Belongs to the ACDP family.</text>
</comment>
<evidence type="ECO:0000256" key="2">
    <source>
        <dbReference type="SAM" id="MobiDB-lite"/>
    </source>
</evidence>
<feature type="compositionally biased region" description="Polar residues" evidence="2">
    <location>
        <begin position="105"/>
        <end position="119"/>
    </location>
</feature>
<proteinExistence type="inferred from homology"/>
<organism evidence="3 4">
    <name type="scientific">Lates japonicus</name>
    <name type="common">Japanese lates</name>
    <dbReference type="NCBI Taxonomy" id="270547"/>
    <lineage>
        <taxon>Eukaryota</taxon>
        <taxon>Metazoa</taxon>
        <taxon>Chordata</taxon>
        <taxon>Craniata</taxon>
        <taxon>Vertebrata</taxon>
        <taxon>Euteleostomi</taxon>
        <taxon>Actinopterygii</taxon>
        <taxon>Neopterygii</taxon>
        <taxon>Teleostei</taxon>
        <taxon>Neoteleostei</taxon>
        <taxon>Acanthomorphata</taxon>
        <taxon>Carangaria</taxon>
        <taxon>Carangaria incertae sedis</taxon>
        <taxon>Centropomidae</taxon>
        <taxon>Lates</taxon>
    </lineage>
</organism>
<protein>
    <recommendedName>
        <fullName evidence="1">Metal transporter</fullName>
    </recommendedName>
</protein>
<evidence type="ECO:0000313" key="3">
    <source>
        <dbReference type="EMBL" id="GLD54369.1"/>
    </source>
</evidence>
<sequence>MSTRLSAGRVEVEAGNENMKFETGPFSYYGVMALSAPTLVAAPRPRHLSFKRFSLFSRSPGKTVSYDSLRPPAAGRLTPTEFRSPSHLSGLNRTASLSGADRTESLSVSGSNSQLNNSIPLQQYTPDFYVRALSDLQFVKITRAQYQNGLMASRLDSTPQSPESGHNTARLDQTTPPATANTTITDLGADSTPTENGQDLNDALPQRKQNHTHANHHSQLENSI</sequence>
<dbReference type="GO" id="GO:0005886">
    <property type="term" value="C:plasma membrane"/>
    <property type="evidence" value="ECO:0007669"/>
    <property type="project" value="UniProtKB-SubCell"/>
</dbReference>
<feature type="compositionally biased region" description="Polar residues" evidence="2">
    <location>
        <begin position="81"/>
        <end position="97"/>
    </location>
</feature>
<evidence type="ECO:0000256" key="1">
    <source>
        <dbReference type="RuleBase" id="RU369091"/>
    </source>
</evidence>
<dbReference type="AlphaFoldDB" id="A0AAD3MID8"/>
<name>A0AAD3MID8_LATJO</name>